<comment type="caution">
    <text evidence="1">The sequence shown here is derived from an EMBL/GenBank/DDBJ whole genome shotgun (WGS) entry which is preliminary data.</text>
</comment>
<dbReference type="Proteomes" id="UP000243975">
    <property type="component" value="Unassembled WGS sequence"/>
</dbReference>
<gene>
    <name evidence="1" type="ORF">Ccrd_009985</name>
</gene>
<protein>
    <submittedName>
        <fullName evidence="1">Uncharacterized protein</fullName>
    </submittedName>
</protein>
<feature type="non-terminal residue" evidence="1">
    <location>
        <position position="89"/>
    </location>
</feature>
<sequence length="89" mass="10265">MTITCDKVSFVVMVMNNPLADHTVNLQANDDYNCIYSMNHDYNNTAFLLRLSVNHSEKALIMALKKMESGFKPFASTLERREGMELKRF</sequence>
<evidence type="ECO:0000313" key="1">
    <source>
        <dbReference type="EMBL" id="KVI11600.1"/>
    </source>
</evidence>
<dbReference type="Gramene" id="KVI11600">
    <property type="protein sequence ID" value="KVI11600"/>
    <property type="gene ID" value="Ccrd_009985"/>
</dbReference>
<dbReference type="EMBL" id="LEKV01000071">
    <property type="protein sequence ID" value="KVI11600.1"/>
    <property type="molecule type" value="Genomic_DNA"/>
</dbReference>
<accession>A0A103YLY1</accession>
<proteinExistence type="predicted"/>
<reference evidence="1 2" key="1">
    <citation type="journal article" date="2016" name="Sci. Rep.">
        <title>The genome sequence of the outbreeding globe artichoke constructed de novo incorporating a phase-aware low-pass sequencing strategy of F1 progeny.</title>
        <authorList>
            <person name="Scaglione D."/>
            <person name="Reyes-Chin-Wo S."/>
            <person name="Acquadro A."/>
            <person name="Froenicke L."/>
            <person name="Portis E."/>
            <person name="Beitel C."/>
            <person name="Tirone M."/>
            <person name="Mauro R."/>
            <person name="Lo Monaco A."/>
            <person name="Mauromicale G."/>
            <person name="Faccioli P."/>
            <person name="Cattivelli L."/>
            <person name="Rieseberg L."/>
            <person name="Michelmore R."/>
            <person name="Lanteri S."/>
        </authorList>
    </citation>
    <scope>NUCLEOTIDE SEQUENCE [LARGE SCALE GENOMIC DNA]</scope>
    <source>
        <strain evidence="1">2C</strain>
    </source>
</reference>
<keyword evidence="2" id="KW-1185">Reference proteome</keyword>
<organism evidence="1 2">
    <name type="scientific">Cynara cardunculus var. scolymus</name>
    <name type="common">Globe artichoke</name>
    <name type="synonym">Cynara scolymus</name>
    <dbReference type="NCBI Taxonomy" id="59895"/>
    <lineage>
        <taxon>Eukaryota</taxon>
        <taxon>Viridiplantae</taxon>
        <taxon>Streptophyta</taxon>
        <taxon>Embryophyta</taxon>
        <taxon>Tracheophyta</taxon>
        <taxon>Spermatophyta</taxon>
        <taxon>Magnoliopsida</taxon>
        <taxon>eudicotyledons</taxon>
        <taxon>Gunneridae</taxon>
        <taxon>Pentapetalae</taxon>
        <taxon>asterids</taxon>
        <taxon>campanulids</taxon>
        <taxon>Asterales</taxon>
        <taxon>Asteraceae</taxon>
        <taxon>Carduoideae</taxon>
        <taxon>Cardueae</taxon>
        <taxon>Carduinae</taxon>
        <taxon>Cynara</taxon>
    </lineage>
</organism>
<evidence type="ECO:0000313" key="2">
    <source>
        <dbReference type="Proteomes" id="UP000243975"/>
    </source>
</evidence>
<dbReference type="AlphaFoldDB" id="A0A103YLY1"/>
<name>A0A103YLY1_CYNCS</name>